<dbReference type="EMBL" id="MPDP01000066">
    <property type="protein sequence ID" value="KAK1485949.1"/>
    <property type="molecule type" value="Genomic_DNA"/>
</dbReference>
<organism evidence="1 2">
    <name type="scientific">Colletotrichum cuscutae</name>
    <dbReference type="NCBI Taxonomy" id="1209917"/>
    <lineage>
        <taxon>Eukaryota</taxon>
        <taxon>Fungi</taxon>
        <taxon>Dikarya</taxon>
        <taxon>Ascomycota</taxon>
        <taxon>Pezizomycotina</taxon>
        <taxon>Sordariomycetes</taxon>
        <taxon>Hypocreomycetidae</taxon>
        <taxon>Glomerellales</taxon>
        <taxon>Glomerellaceae</taxon>
        <taxon>Colletotrichum</taxon>
        <taxon>Colletotrichum acutatum species complex</taxon>
    </lineage>
</organism>
<comment type="caution">
    <text evidence="1">The sequence shown here is derived from an EMBL/GenBank/DDBJ whole genome shotgun (WGS) entry which is preliminary data.</text>
</comment>
<proteinExistence type="predicted"/>
<reference evidence="1" key="1">
    <citation type="submission" date="2016-11" db="EMBL/GenBank/DDBJ databases">
        <title>The genome sequence of Colletotrichum cuscutae.</title>
        <authorList>
            <person name="Baroncelli R."/>
        </authorList>
    </citation>
    <scope>NUCLEOTIDE SEQUENCE</scope>
    <source>
        <strain evidence="1">IMI 304802</strain>
    </source>
</reference>
<keyword evidence="2" id="KW-1185">Reference proteome</keyword>
<accession>A0AAI9VFT3</accession>
<dbReference type="Proteomes" id="UP001239213">
    <property type="component" value="Unassembled WGS sequence"/>
</dbReference>
<dbReference type="AlphaFoldDB" id="A0AAI9VFT3"/>
<evidence type="ECO:0000313" key="1">
    <source>
        <dbReference type="EMBL" id="KAK1485949.1"/>
    </source>
</evidence>
<protein>
    <submittedName>
        <fullName evidence="1">Uncharacterized protein</fullName>
    </submittedName>
</protein>
<gene>
    <name evidence="1" type="ORF">CCUS01_15251</name>
</gene>
<sequence length="59" mass="6726">MLFAERKHCIRPTLDLTLKQHKFARAACAPSSSLCHSQTSLRDCFRIGRIVIRMDGPQI</sequence>
<name>A0AAI9VFT3_9PEZI</name>
<evidence type="ECO:0000313" key="2">
    <source>
        <dbReference type="Proteomes" id="UP001239213"/>
    </source>
</evidence>